<dbReference type="Proteomes" id="UP000185608">
    <property type="component" value="Chromosome"/>
</dbReference>
<accession>A0A1D8S1X9</accession>
<dbReference type="RefSeq" id="WP_157754349.1">
    <property type="nucleotide sequence ID" value="NZ_CP016070.1"/>
</dbReference>
<feature type="transmembrane region" description="Helical" evidence="1">
    <location>
        <begin position="187"/>
        <end position="207"/>
    </location>
</feature>
<keyword evidence="1" id="KW-1133">Transmembrane helix</keyword>
<evidence type="ECO:0000256" key="1">
    <source>
        <dbReference type="SAM" id="Phobius"/>
    </source>
</evidence>
<feature type="transmembrane region" description="Helical" evidence="1">
    <location>
        <begin position="66"/>
        <end position="87"/>
    </location>
</feature>
<gene>
    <name evidence="2" type="ORF">HTSR_0149</name>
</gene>
<protein>
    <submittedName>
        <fullName evidence="2">Uncharacterized protein</fullName>
    </submittedName>
</protein>
<dbReference type="AlphaFoldDB" id="A0A1D8S1X9"/>
<keyword evidence="1" id="KW-0472">Membrane</keyword>
<proteinExistence type="predicted"/>
<evidence type="ECO:0000313" key="2">
    <source>
        <dbReference type="EMBL" id="AOW79356.1"/>
    </source>
</evidence>
<dbReference type="EMBL" id="CP016070">
    <property type="protein sequence ID" value="AOW79356.1"/>
    <property type="molecule type" value="Genomic_DNA"/>
</dbReference>
<organism evidence="2 3">
    <name type="scientific">Halodesulfurarchaeum formicicum</name>
    <dbReference type="NCBI Taxonomy" id="1873524"/>
    <lineage>
        <taxon>Archaea</taxon>
        <taxon>Methanobacteriati</taxon>
        <taxon>Methanobacteriota</taxon>
        <taxon>Stenosarchaea group</taxon>
        <taxon>Halobacteria</taxon>
        <taxon>Halobacteriales</taxon>
        <taxon>Halobacteriaceae</taxon>
        <taxon>Halodesulfurarchaeum</taxon>
    </lineage>
</organism>
<dbReference type="KEGG" id="halh:HTSR_0149"/>
<sequence length="220" mass="24624">MSDGQSDNFDREYLIEKRLLHTEYQEANEEYRHRNKLLHNTFYLLIISIGAFLGLYFQIGQNANRLIVGSLVFLGGLVANVIGNLFLKHYHKRNSAEVVRMHAERIAEGFQDEAIRPFSVEWGVSGAGAELNEADQIVRRGSHLHHMEFDTTEPISGGNMGYILVVFGIIASAVGLGYAATHLTTSMNSAIICVGALLAFVIFYYLARNRSKEPGEDPIY</sequence>
<name>A0A1D8S1X9_9EURY</name>
<dbReference type="GeneID" id="43389802"/>
<feature type="transmembrane region" description="Helical" evidence="1">
    <location>
        <begin position="42"/>
        <end position="60"/>
    </location>
</feature>
<keyword evidence="1" id="KW-0812">Transmembrane</keyword>
<evidence type="ECO:0000313" key="3">
    <source>
        <dbReference type="Proteomes" id="UP000185608"/>
    </source>
</evidence>
<feature type="transmembrane region" description="Helical" evidence="1">
    <location>
        <begin position="162"/>
        <end position="181"/>
    </location>
</feature>
<reference evidence="2 3" key="1">
    <citation type="submission" date="2016-06" db="EMBL/GenBank/DDBJ databases">
        <title>Discovery of anaerobic lithoheterotrophic haloarchaeon capable of sulfur respiration by hydrogen and formate.</title>
        <authorList>
            <person name="Sorokin D.Y."/>
            <person name="Kublanov I.V."/>
            <person name="Roman P."/>
            <person name="Sinninghe Damste J.S."/>
            <person name="Golyshin P.N."/>
            <person name="Rojo D."/>
            <person name="Ciordia S."/>
            <person name="Mena Md.C."/>
            <person name="Ferrer M."/>
            <person name="Smedile F."/>
            <person name="Messina E."/>
            <person name="La Cono V."/>
            <person name="Yakimov M.M."/>
        </authorList>
    </citation>
    <scope>NUCLEOTIDE SEQUENCE [LARGE SCALE GENOMIC DNA]</scope>
    <source>
        <strain evidence="2 3">HTSR1</strain>
    </source>
</reference>